<evidence type="ECO:0000313" key="12">
    <source>
        <dbReference type="EMBL" id="SEP78730.1"/>
    </source>
</evidence>
<dbReference type="InterPro" id="IPR009019">
    <property type="entry name" value="KH_sf_prok-type"/>
</dbReference>
<dbReference type="CDD" id="cd22534">
    <property type="entry name" value="KH-II_Era"/>
    <property type="match status" value="1"/>
</dbReference>
<dbReference type="InterPro" id="IPR027417">
    <property type="entry name" value="P-loop_NTPase"/>
</dbReference>
<accession>A0A1H9APU8</accession>
<keyword evidence="7" id="KW-0699">rRNA-binding</keyword>
<dbReference type="InParanoid" id="A0A1H9APU8"/>
<evidence type="ECO:0000259" key="11">
    <source>
        <dbReference type="PROSITE" id="PS51713"/>
    </source>
</evidence>
<evidence type="ECO:0000256" key="1">
    <source>
        <dbReference type="ARBA" id="ARBA00007921"/>
    </source>
</evidence>
<evidence type="ECO:0000256" key="7">
    <source>
        <dbReference type="HAMAP-Rule" id="MF_00367"/>
    </source>
</evidence>
<comment type="function">
    <text evidence="7">An essential GTPase that binds both GDP and GTP, with rapid nucleotide exchange. Plays a role in 16S rRNA processing and 30S ribosomal subunit biogenesis and possibly also in cell cycle regulation and energy metabolism.</text>
</comment>
<dbReference type="InterPro" id="IPR015946">
    <property type="entry name" value="KH_dom-like_a/b"/>
</dbReference>
<comment type="similarity">
    <text evidence="1 7 8 9">Belongs to the TRAFAC class TrmE-Era-EngA-EngB-Septin-like GTPase superfamily. Era GTPase family.</text>
</comment>
<dbReference type="PROSITE" id="PS50823">
    <property type="entry name" value="KH_TYPE_2"/>
    <property type="match status" value="1"/>
</dbReference>
<dbReference type="FunCoup" id="A0A1H9APU8">
    <property type="interactions" value="488"/>
</dbReference>
<dbReference type="SUPFAM" id="SSF54814">
    <property type="entry name" value="Prokaryotic type KH domain (KH-domain type II)"/>
    <property type="match status" value="1"/>
</dbReference>
<dbReference type="PANTHER" id="PTHR42698:SF2">
    <property type="entry name" value="GTPASE ERA-LIKE, CHLOROPLASTIC"/>
    <property type="match status" value="1"/>
</dbReference>
<evidence type="ECO:0000256" key="5">
    <source>
        <dbReference type="ARBA" id="ARBA00022884"/>
    </source>
</evidence>
<dbReference type="GO" id="GO:0000028">
    <property type="term" value="P:ribosomal small subunit assembly"/>
    <property type="evidence" value="ECO:0007669"/>
    <property type="project" value="TreeGrafter"/>
</dbReference>
<feature type="region of interest" description="G3" evidence="8">
    <location>
        <begin position="58"/>
        <end position="61"/>
    </location>
</feature>
<dbReference type="InterPro" id="IPR030388">
    <property type="entry name" value="G_ERA_dom"/>
</dbReference>
<dbReference type="InterPro" id="IPR004044">
    <property type="entry name" value="KH_dom_type_2"/>
</dbReference>
<evidence type="ECO:0000256" key="9">
    <source>
        <dbReference type="RuleBase" id="RU003761"/>
    </source>
</evidence>
<dbReference type="EMBL" id="FOFB01000002">
    <property type="protein sequence ID" value="SEP78730.1"/>
    <property type="molecule type" value="Genomic_DNA"/>
</dbReference>
<dbReference type="PRINTS" id="PR00326">
    <property type="entry name" value="GTP1OBG"/>
</dbReference>
<evidence type="ECO:0000256" key="2">
    <source>
        <dbReference type="ARBA" id="ARBA00020484"/>
    </source>
</evidence>
<dbReference type="GO" id="GO:0003924">
    <property type="term" value="F:GTPase activity"/>
    <property type="evidence" value="ECO:0007669"/>
    <property type="project" value="UniProtKB-UniRule"/>
</dbReference>
<dbReference type="RefSeq" id="WP_090165364.1">
    <property type="nucleotide sequence ID" value="NZ_FOFB01000002.1"/>
</dbReference>
<dbReference type="InterPro" id="IPR005662">
    <property type="entry name" value="GTPase_Era-like"/>
</dbReference>
<dbReference type="GO" id="GO:0005737">
    <property type="term" value="C:cytoplasm"/>
    <property type="evidence" value="ECO:0007669"/>
    <property type="project" value="UniProtKB-SubCell"/>
</dbReference>
<evidence type="ECO:0000256" key="8">
    <source>
        <dbReference type="PROSITE-ProRule" id="PRU01050"/>
    </source>
</evidence>
<dbReference type="NCBIfam" id="TIGR00231">
    <property type="entry name" value="small_GTP"/>
    <property type="match status" value="1"/>
</dbReference>
<dbReference type="Pfam" id="PF07650">
    <property type="entry name" value="KH_2"/>
    <property type="match status" value="1"/>
</dbReference>
<sequence length="298" mass="34587">MHKSGFVNIIGRPNAGKSTLMNALVGERMSIITAKPQTTRHRIFGILTGEDFQIVFSDTPGAIEDPNYKMQEMMNRYVNTSFDDADLMIYLIDPQEEYSEDDMLVGKLRHSKFPLYLVFNKSDITEADTLNRLRKQFKKWLKPDRIYEISALKGDGVPELLADIVEMLPEGPQYFPEDQLTDRTERFFVSEIIREQILTQYHQEIPYSVEIDIESFQDTTTKDGAELARISALIYVSRKSQKPILIGKGGKAIKELGSQARKRMEDFLQRKVYLELHVKIKEDWRDDESALKRFGYER</sequence>
<keyword evidence="3 7" id="KW-0690">Ribosome biogenesis</keyword>
<feature type="binding site" evidence="7">
    <location>
        <begin position="58"/>
        <end position="62"/>
    </location>
    <ligand>
        <name>GTP</name>
        <dbReference type="ChEBI" id="CHEBI:37565"/>
    </ligand>
</feature>
<feature type="domain" description="Era-type G" evidence="11">
    <location>
        <begin position="3"/>
        <end position="170"/>
    </location>
</feature>
<comment type="subcellular location">
    <subcellularLocation>
        <location evidence="7">Cytoplasm</location>
    </subcellularLocation>
    <subcellularLocation>
        <location evidence="7">Cell membrane</location>
        <topology evidence="7">Peripheral membrane protein</topology>
    </subcellularLocation>
</comment>
<reference evidence="13" key="1">
    <citation type="submission" date="2016-10" db="EMBL/GenBank/DDBJ databases">
        <authorList>
            <person name="Varghese N."/>
            <person name="Submissions S."/>
        </authorList>
    </citation>
    <scope>NUCLEOTIDE SEQUENCE [LARGE SCALE GENOMIC DNA]</scope>
    <source>
        <strain evidence="13">DSM 24740</strain>
    </source>
</reference>
<keyword evidence="4 7" id="KW-0547">Nucleotide-binding</keyword>
<protein>
    <recommendedName>
        <fullName evidence="2 7">GTPase Era</fullName>
    </recommendedName>
</protein>
<dbReference type="AlphaFoldDB" id="A0A1H9APU8"/>
<dbReference type="GO" id="GO:0005886">
    <property type="term" value="C:plasma membrane"/>
    <property type="evidence" value="ECO:0007669"/>
    <property type="project" value="UniProtKB-SubCell"/>
</dbReference>
<dbReference type="GO" id="GO:0043024">
    <property type="term" value="F:ribosomal small subunit binding"/>
    <property type="evidence" value="ECO:0007669"/>
    <property type="project" value="TreeGrafter"/>
</dbReference>
<organism evidence="12 13">
    <name type="scientific">Neolewinella agarilytica</name>
    <dbReference type="NCBI Taxonomy" id="478744"/>
    <lineage>
        <taxon>Bacteria</taxon>
        <taxon>Pseudomonadati</taxon>
        <taxon>Bacteroidota</taxon>
        <taxon>Saprospiria</taxon>
        <taxon>Saprospirales</taxon>
        <taxon>Lewinellaceae</taxon>
        <taxon>Neolewinella</taxon>
    </lineage>
</organism>
<dbReference type="STRING" id="478744.SAMN05444359_102182"/>
<evidence type="ECO:0000313" key="13">
    <source>
        <dbReference type="Proteomes" id="UP000199021"/>
    </source>
</evidence>
<dbReference type="HAMAP" id="MF_00367">
    <property type="entry name" value="GTPase_Era"/>
    <property type="match status" value="1"/>
</dbReference>
<proteinExistence type="inferred from homology"/>
<feature type="region of interest" description="G2" evidence="8">
    <location>
        <begin position="37"/>
        <end position="41"/>
    </location>
</feature>
<evidence type="ECO:0000256" key="6">
    <source>
        <dbReference type="ARBA" id="ARBA00023134"/>
    </source>
</evidence>
<dbReference type="SUPFAM" id="SSF52540">
    <property type="entry name" value="P-loop containing nucleoside triphosphate hydrolases"/>
    <property type="match status" value="1"/>
</dbReference>
<dbReference type="GO" id="GO:0070181">
    <property type="term" value="F:small ribosomal subunit rRNA binding"/>
    <property type="evidence" value="ECO:0007669"/>
    <property type="project" value="UniProtKB-UniRule"/>
</dbReference>
<dbReference type="InterPro" id="IPR005225">
    <property type="entry name" value="Small_GTP-bd"/>
</dbReference>
<feature type="region of interest" description="G4" evidence="8">
    <location>
        <begin position="120"/>
        <end position="123"/>
    </location>
</feature>
<dbReference type="OrthoDB" id="9805918at2"/>
<dbReference type="Gene3D" id="3.30.300.20">
    <property type="match status" value="1"/>
</dbReference>
<evidence type="ECO:0000259" key="10">
    <source>
        <dbReference type="PROSITE" id="PS50823"/>
    </source>
</evidence>
<dbReference type="Proteomes" id="UP000199021">
    <property type="component" value="Unassembled WGS sequence"/>
</dbReference>
<feature type="region of interest" description="G5" evidence="8">
    <location>
        <begin position="149"/>
        <end position="151"/>
    </location>
</feature>
<feature type="region of interest" description="G1" evidence="8">
    <location>
        <begin position="11"/>
        <end position="18"/>
    </location>
</feature>
<dbReference type="Pfam" id="PF01926">
    <property type="entry name" value="MMR_HSR1"/>
    <property type="match status" value="1"/>
</dbReference>
<dbReference type="PANTHER" id="PTHR42698">
    <property type="entry name" value="GTPASE ERA"/>
    <property type="match status" value="1"/>
</dbReference>
<name>A0A1H9APU8_9BACT</name>
<dbReference type="Gene3D" id="3.40.50.300">
    <property type="entry name" value="P-loop containing nucleotide triphosphate hydrolases"/>
    <property type="match status" value="1"/>
</dbReference>
<feature type="binding site" evidence="7">
    <location>
        <begin position="11"/>
        <end position="18"/>
    </location>
    <ligand>
        <name>GTP</name>
        <dbReference type="ChEBI" id="CHEBI:37565"/>
    </ligand>
</feature>
<dbReference type="InterPro" id="IPR006073">
    <property type="entry name" value="GTP-bd"/>
</dbReference>
<feature type="domain" description="KH type-2" evidence="10">
    <location>
        <begin position="193"/>
        <end position="282"/>
    </location>
</feature>
<feature type="binding site" evidence="7">
    <location>
        <begin position="120"/>
        <end position="123"/>
    </location>
    <ligand>
        <name>GTP</name>
        <dbReference type="ChEBI" id="CHEBI:37565"/>
    </ligand>
</feature>
<dbReference type="CDD" id="cd04163">
    <property type="entry name" value="Era"/>
    <property type="match status" value="1"/>
</dbReference>
<evidence type="ECO:0000256" key="4">
    <source>
        <dbReference type="ARBA" id="ARBA00022741"/>
    </source>
</evidence>
<keyword evidence="6 7" id="KW-0342">GTP-binding</keyword>
<dbReference type="GO" id="GO:0005525">
    <property type="term" value="F:GTP binding"/>
    <property type="evidence" value="ECO:0007669"/>
    <property type="project" value="UniProtKB-UniRule"/>
</dbReference>
<dbReference type="NCBIfam" id="TIGR00436">
    <property type="entry name" value="era"/>
    <property type="match status" value="1"/>
</dbReference>
<keyword evidence="7" id="KW-0472">Membrane</keyword>
<keyword evidence="5 7" id="KW-0694">RNA-binding</keyword>
<dbReference type="NCBIfam" id="NF000908">
    <property type="entry name" value="PRK00089.1"/>
    <property type="match status" value="1"/>
</dbReference>
<keyword evidence="7" id="KW-0963">Cytoplasm</keyword>
<keyword evidence="7" id="KW-1003">Cell membrane</keyword>
<evidence type="ECO:0000256" key="3">
    <source>
        <dbReference type="ARBA" id="ARBA00022517"/>
    </source>
</evidence>
<dbReference type="FunFam" id="3.30.300.20:FF:000003">
    <property type="entry name" value="GTPase Era"/>
    <property type="match status" value="1"/>
</dbReference>
<gene>
    <name evidence="7" type="primary">era</name>
    <name evidence="12" type="ORF">SAMN05444359_102182</name>
</gene>
<dbReference type="PROSITE" id="PS51713">
    <property type="entry name" value="G_ERA"/>
    <property type="match status" value="1"/>
</dbReference>
<comment type="subunit">
    <text evidence="7">Monomer.</text>
</comment>
<keyword evidence="13" id="KW-1185">Reference proteome</keyword>